<name>A0A0F7SGC9_PHARH</name>
<accession>A0A0F7SGC9</accession>
<dbReference type="InterPro" id="IPR012340">
    <property type="entry name" value="NA-bd_OB-fold"/>
</dbReference>
<dbReference type="PANTHER" id="PTHR15114">
    <property type="entry name" value="REPLICATION PROTEIN A3"/>
    <property type="match status" value="1"/>
</dbReference>
<dbReference type="GO" id="GO:0006289">
    <property type="term" value="P:nucleotide-excision repair"/>
    <property type="evidence" value="ECO:0007669"/>
    <property type="project" value="TreeGrafter"/>
</dbReference>
<dbReference type="GO" id="GO:0006284">
    <property type="term" value="P:base-excision repair"/>
    <property type="evidence" value="ECO:0007669"/>
    <property type="project" value="TreeGrafter"/>
</dbReference>
<dbReference type="GO" id="GO:0006298">
    <property type="term" value="P:mismatch repair"/>
    <property type="evidence" value="ECO:0007669"/>
    <property type="project" value="TreeGrafter"/>
</dbReference>
<evidence type="ECO:0000256" key="3">
    <source>
        <dbReference type="ARBA" id="ARBA00023242"/>
    </source>
</evidence>
<evidence type="ECO:0000313" key="4">
    <source>
        <dbReference type="EMBL" id="CDZ96329.1"/>
    </source>
</evidence>
<dbReference type="GO" id="GO:0003684">
    <property type="term" value="F:damaged DNA binding"/>
    <property type="evidence" value="ECO:0007669"/>
    <property type="project" value="TreeGrafter"/>
</dbReference>
<organism evidence="4">
    <name type="scientific">Phaffia rhodozyma</name>
    <name type="common">Yeast</name>
    <name type="synonym">Xanthophyllomyces dendrorhous</name>
    <dbReference type="NCBI Taxonomy" id="264483"/>
    <lineage>
        <taxon>Eukaryota</taxon>
        <taxon>Fungi</taxon>
        <taxon>Dikarya</taxon>
        <taxon>Basidiomycota</taxon>
        <taxon>Agaricomycotina</taxon>
        <taxon>Tremellomycetes</taxon>
        <taxon>Cystofilobasidiales</taxon>
        <taxon>Mrakiaceae</taxon>
        <taxon>Phaffia</taxon>
    </lineage>
</organism>
<dbReference type="AlphaFoldDB" id="A0A0F7SGC9"/>
<dbReference type="PANTHER" id="PTHR15114:SF1">
    <property type="entry name" value="REPLICATION PROTEIN A 14 KDA SUBUNIT"/>
    <property type="match status" value="1"/>
</dbReference>
<dbReference type="GO" id="GO:0006260">
    <property type="term" value="P:DNA replication"/>
    <property type="evidence" value="ECO:0007669"/>
    <property type="project" value="InterPro"/>
</dbReference>
<dbReference type="GO" id="GO:0005662">
    <property type="term" value="C:DNA replication factor A complex"/>
    <property type="evidence" value="ECO:0007669"/>
    <property type="project" value="TreeGrafter"/>
</dbReference>
<evidence type="ECO:0000256" key="2">
    <source>
        <dbReference type="ARBA" id="ARBA00009761"/>
    </source>
</evidence>
<reference evidence="4" key="1">
    <citation type="submission" date="2014-08" db="EMBL/GenBank/DDBJ databases">
        <authorList>
            <person name="Sharma Rahul"/>
            <person name="Thines Marco"/>
        </authorList>
    </citation>
    <scope>NUCLEOTIDE SEQUENCE</scope>
</reference>
<dbReference type="Pfam" id="PF08661">
    <property type="entry name" value="Rep_fac-A_3"/>
    <property type="match status" value="1"/>
</dbReference>
<dbReference type="EMBL" id="LN483116">
    <property type="protein sequence ID" value="CDZ96329.1"/>
    <property type="molecule type" value="Genomic_DNA"/>
</dbReference>
<dbReference type="GO" id="GO:0000724">
    <property type="term" value="P:double-strand break repair via homologous recombination"/>
    <property type="evidence" value="ECO:0007669"/>
    <property type="project" value="TreeGrafter"/>
</dbReference>
<dbReference type="CDD" id="cd04479">
    <property type="entry name" value="RPA3"/>
    <property type="match status" value="1"/>
</dbReference>
<evidence type="ECO:0000256" key="1">
    <source>
        <dbReference type="ARBA" id="ARBA00004123"/>
    </source>
</evidence>
<sequence>MASFSNTPRVNSALLNEYRGKTVRLTCKIIKLNGDTAVVEASDQGQVDLHLNRESHLSDPYVEVIGKVGDDLSIKVLTGMDMGADLDLSVVDAVVKMMHAQQHDESS</sequence>
<dbReference type="InterPro" id="IPR013970">
    <property type="entry name" value="Rfa2"/>
</dbReference>
<comment type="similarity">
    <text evidence="2">Belongs to the replication factor A protein 3 family.</text>
</comment>
<dbReference type="Gene3D" id="2.40.50.140">
    <property type="entry name" value="Nucleic acid-binding proteins"/>
    <property type="match status" value="1"/>
</dbReference>
<protein>
    <submittedName>
        <fullName evidence="4">RPA3</fullName>
    </submittedName>
</protein>
<dbReference type="SUPFAM" id="SSF50249">
    <property type="entry name" value="Nucleic acid-binding proteins"/>
    <property type="match status" value="1"/>
</dbReference>
<comment type="subcellular location">
    <subcellularLocation>
        <location evidence="1">Nucleus</location>
    </subcellularLocation>
</comment>
<proteinExistence type="inferred from homology"/>
<dbReference type="GO" id="GO:0003697">
    <property type="term" value="F:single-stranded DNA binding"/>
    <property type="evidence" value="ECO:0007669"/>
    <property type="project" value="TreeGrafter"/>
</dbReference>
<keyword evidence="3" id="KW-0539">Nucleus</keyword>
<dbReference type="GO" id="GO:0035861">
    <property type="term" value="C:site of double-strand break"/>
    <property type="evidence" value="ECO:0007669"/>
    <property type="project" value="TreeGrafter"/>
</dbReference>